<feature type="transmembrane region" description="Helical" evidence="3">
    <location>
        <begin position="604"/>
        <end position="622"/>
    </location>
</feature>
<name>A0A0G4HX05_9ALVE</name>
<sequence length="700" mass="74946">MILRVMGGAGFGAWLAKLFVDVNTLPFDAYGAIQLTFLTAVYIYLSYRAAKLSEVGIECLLLVPGWSAVVGTIIMPLCAAFPEAVILLTAGLGSKAGDGAISVGVGSLTGITLLELTVPLFLVVWAGRVSVLKETFAAHVARHRAAQLKQKDGEGAALIPPASQRGAAADKDKDRVAGEVAGDKGHGDGPAGPAGVCNYEKPEGVDHGWRKLYPPGDKSMTGTAVEYGPVVHTYAKIMLFSLGPYIVIQSQYSPVSCMQIPALIYGAEVDPESSAANVFSAFLLVSMILAAMGFVALLAYTHLLATRNVGGNEALNSRMDGIRLRALEDKTLTLRAACAQLTTKIEKERARMDSQTLARIDAGEEALFNALSTSTQRSLGETLKPFFDRFDVHHSGRLDKDAVKAVFVDLGEKPSDKQLKEFMQMADSDGSGFIEFGEFLEAMLAYMLGELTFHKTPRGKRTARGSVGEIAMGVAMLSDGEIQKGGTARSDATGADAHGHGDGEHGHDHETGDHEHTEEEMLTLLIGEMILAYNHGTHKTRRTVTMVAQEIEAATVMHNTLCLFALLLALYLKGVPWTFYAEAVTLVTFTFLVAYILMRKTRLYLWEGVLLLVMFPLSLAFMKLMALSAGQELGLVKHGGAHGDHHGDHGHGDAHGDGHGDAHGEEGHGEAHGESHGEVGAQSHGVSDHFLQNHHGEPAH</sequence>
<dbReference type="InterPro" id="IPR002048">
    <property type="entry name" value="EF_hand_dom"/>
</dbReference>
<keyword evidence="1" id="KW-0106">Calcium</keyword>
<evidence type="ECO:0000256" key="1">
    <source>
        <dbReference type="ARBA" id="ARBA00022837"/>
    </source>
</evidence>
<organism evidence="5">
    <name type="scientific">Chromera velia CCMP2878</name>
    <dbReference type="NCBI Taxonomy" id="1169474"/>
    <lineage>
        <taxon>Eukaryota</taxon>
        <taxon>Sar</taxon>
        <taxon>Alveolata</taxon>
        <taxon>Colpodellida</taxon>
        <taxon>Chromeraceae</taxon>
        <taxon>Chromera</taxon>
    </lineage>
</organism>
<accession>A0A0G4HX05</accession>
<feature type="domain" description="EF-hand" evidence="4">
    <location>
        <begin position="414"/>
        <end position="449"/>
    </location>
</feature>
<evidence type="ECO:0000256" key="2">
    <source>
        <dbReference type="SAM" id="MobiDB-lite"/>
    </source>
</evidence>
<proteinExistence type="predicted"/>
<keyword evidence="3" id="KW-1133">Transmembrane helix</keyword>
<dbReference type="PROSITE" id="PS50222">
    <property type="entry name" value="EF_HAND_2"/>
    <property type="match status" value="1"/>
</dbReference>
<gene>
    <name evidence="5" type="ORF">Cvel_9164</name>
</gene>
<dbReference type="CDD" id="cd00051">
    <property type="entry name" value="EFh"/>
    <property type="match status" value="1"/>
</dbReference>
<feature type="transmembrane region" description="Helical" evidence="3">
    <location>
        <begin position="577"/>
        <end position="597"/>
    </location>
</feature>
<evidence type="ECO:0000259" key="4">
    <source>
        <dbReference type="PROSITE" id="PS50222"/>
    </source>
</evidence>
<feature type="compositionally biased region" description="Basic and acidic residues" evidence="2">
    <location>
        <begin position="641"/>
        <end position="677"/>
    </location>
</feature>
<dbReference type="GO" id="GO:0005509">
    <property type="term" value="F:calcium ion binding"/>
    <property type="evidence" value="ECO:0007669"/>
    <property type="project" value="InterPro"/>
</dbReference>
<dbReference type="SMART" id="SM00054">
    <property type="entry name" value="EFh"/>
    <property type="match status" value="2"/>
</dbReference>
<dbReference type="PROSITE" id="PS00018">
    <property type="entry name" value="EF_HAND_1"/>
    <property type="match status" value="1"/>
</dbReference>
<evidence type="ECO:0000313" key="5">
    <source>
        <dbReference type="EMBL" id="CEM49026.1"/>
    </source>
</evidence>
<feature type="transmembrane region" description="Helical" evidence="3">
    <location>
        <begin position="279"/>
        <end position="300"/>
    </location>
</feature>
<dbReference type="EMBL" id="CDMZ01004209">
    <property type="protein sequence ID" value="CEM49026.1"/>
    <property type="molecule type" value="Genomic_DNA"/>
</dbReference>
<feature type="transmembrane region" description="Helical" evidence="3">
    <location>
        <begin position="29"/>
        <end position="47"/>
    </location>
</feature>
<dbReference type="Pfam" id="PF13499">
    <property type="entry name" value="EF-hand_7"/>
    <property type="match status" value="1"/>
</dbReference>
<evidence type="ECO:0000256" key="3">
    <source>
        <dbReference type="SAM" id="Phobius"/>
    </source>
</evidence>
<dbReference type="SUPFAM" id="SSF47473">
    <property type="entry name" value="EF-hand"/>
    <property type="match status" value="1"/>
</dbReference>
<keyword evidence="3" id="KW-0472">Membrane</keyword>
<feature type="transmembrane region" description="Helical" evidence="3">
    <location>
        <begin position="59"/>
        <end position="88"/>
    </location>
</feature>
<reference evidence="5" key="1">
    <citation type="submission" date="2014-11" db="EMBL/GenBank/DDBJ databases">
        <authorList>
            <person name="Otto D Thomas"/>
            <person name="Naeem Raeece"/>
        </authorList>
    </citation>
    <scope>NUCLEOTIDE SEQUENCE</scope>
</reference>
<protein>
    <recommendedName>
        <fullName evidence="4">EF-hand domain-containing protein</fullName>
    </recommendedName>
</protein>
<dbReference type="InterPro" id="IPR011992">
    <property type="entry name" value="EF-hand-dom_pair"/>
</dbReference>
<feature type="compositionally biased region" description="Basic and acidic residues" evidence="2">
    <location>
        <begin position="497"/>
        <end position="516"/>
    </location>
</feature>
<feature type="compositionally biased region" description="Basic and acidic residues" evidence="2">
    <location>
        <begin position="168"/>
        <end position="187"/>
    </location>
</feature>
<dbReference type="Gene3D" id="1.10.238.10">
    <property type="entry name" value="EF-hand"/>
    <property type="match status" value="1"/>
</dbReference>
<dbReference type="InterPro" id="IPR018247">
    <property type="entry name" value="EF_Hand_1_Ca_BS"/>
</dbReference>
<dbReference type="PhylomeDB" id="A0A0G4HX05"/>
<feature type="region of interest" description="Disordered" evidence="2">
    <location>
        <begin position="157"/>
        <end position="193"/>
    </location>
</feature>
<feature type="transmembrane region" description="Helical" evidence="3">
    <location>
        <begin position="100"/>
        <end position="126"/>
    </location>
</feature>
<dbReference type="VEuPathDB" id="CryptoDB:Cvel_9164"/>
<feature type="region of interest" description="Disordered" evidence="2">
    <location>
        <begin position="483"/>
        <end position="516"/>
    </location>
</feature>
<feature type="region of interest" description="Disordered" evidence="2">
    <location>
        <begin position="638"/>
        <end position="682"/>
    </location>
</feature>
<keyword evidence="3" id="KW-0812">Transmembrane</keyword>
<dbReference type="AlphaFoldDB" id="A0A0G4HX05"/>